<dbReference type="SUPFAM" id="SSF102588">
    <property type="entry name" value="LmbE-like"/>
    <property type="match status" value="1"/>
</dbReference>
<dbReference type="OrthoDB" id="9759749at2"/>
<organism evidence="2">
    <name type="scientific">Solibacter usitatus (strain Ellin6076)</name>
    <dbReference type="NCBI Taxonomy" id="234267"/>
    <lineage>
        <taxon>Bacteria</taxon>
        <taxon>Pseudomonadati</taxon>
        <taxon>Acidobacteriota</taxon>
        <taxon>Terriglobia</taxon>
        <taxon>Bryobacterales</taxon>
        <taxon>Solibacteraceae</taxon>
        <taxon>Candidatus Solibacter</taxon>
    </lineage>
</organism>
<dbReference type="PANTHER" id="PTHR12993:SF11">
    <property type="entry name" value="N-ACETYLGLUCOSAMINYL-PHOSPHATIDYLINOSITOL DE-N-ACETYLASE"/>
    <property type="match status" value="1"/>
</dbReference>
<sequence length="901" mass="97714" precursor="true">MKLFVLFLTGASAFAQAPYDTSIRPSSVAQDIPANRGSAALWQSLKKLHTRASMIMITAHPDDEDGGMLTYQSRGKGTRVALLTLNRGEGGANVMSPDYFDALGLVRTEELLAADRHYGVDQYWTRVIDYGFSKTMAESIEHWTRQRVLGDVVRVVRMVRPLVITSVFVGGPSDGHGNHQTAGAMAQAVFKAAADPNMFPEQIRAGLRPWAPLKDYARTPFFARAGSVPLSVNVEVPEGIYDPMLGASYAQLSREGLGYQKSQNGGPNIPKAGEIASAYHRYASTVDAPEKEQDFFDGIDTSLMGLTALAKGGDTAFLQSALRKINASVEDAIAKFSGTAPDACAPALAEGMKDTIALIAAVQKSGLTEGSRYDLLHELNIKRAQFNSALAESLGLSVAAAVAPDQEPNARMAQFLGDPETFRVAIPGQTLGVKVHVVNQSATAAKLEMISVESTNGPRWSVTPAAAPQTSSDANSKPVDIRFTVKAPDNAAFTRPYFARPDIEQSYYDIADPEYLNQPLAPYPLAAWAEWNFNGAPIRVGQFVQTVKRVNGLGTVLEPLTVAPAIGISIEPRFGIVPLDAKAFSVKTVVHSNVKGPATGTVRLDLPAGWKSEPASAPFSTTQDGDDLGLSFTVTPSNLGERPYSITAVAEFAGRQYREGYHVTGYSGLRPYFLYTPSTYKTSGVDVKVAPGLKVGYVMGSGDDVPDSLEHLGIKVNFLTAADVASADLASYDAILLGVRTYAARPELATYNNRLLEYVKNGGVVIVQYNTPEFDHNFGPYPYTMTSNPEEVTDEASHVQILAPANPVFNWPNRITEKDFAGWVEERGSKWMKTWDPRYEALLETHDQGQDPQKGGLLYAKYGKGIYVYDAYAFYRQLPEGVAGAYRIFANLISLPKNPQR</sequence>
<keyword evidence="1" id="KW-0732">Signal</keyword>
<evidence type="ECO:0000313" key="2">
    <source>
        <dbReference type="EMBL" id="ABJ82919.1"/>
    </source>
</evidence>
<feature type="chain" id="PRO_5004163136" evidence="1">
    <location>
        <begin position="18"/>
        <end position="901"/>
    </location>
</feature>
<dbReference type="HOGENOM" id="CLU_347750_0_0_0"/>
<dbReference type="Gene3D" id="3.40.50.880">
    <property type="match status" value="1"/>
</dbReference>
<dbReference type="Pfam" id="PF02585">
    <property type="entry name" value="PIG-L"/>
    <property type="match status" value="1"/>
</dbReference>
<dbReference type="STRING" id="234267.Acid_1929"/>
<evidence type="ECO:0000256" key="1">
    <source>
        <dbReference type="SAM" id="SignalP"/>
    </source>
</evidence>
<dbReference type="AlphaFoldDB" id="Q026Z4"/>
<dbReference type="Gene3D" id="3.40.50.10320">
    <property type="entry name" value="LmbE-like"/>
    <property type="match status" value="1"/>
</dbReference>
<dbReference type="EMBL" id="CP000473">
    <property type="protein sequence ID" value="ABJ82919.1"/>
    <property type="molecule type" value="Genomic_DNA"/>
</dbReference>
<dbReference type="eggNOG" id="COG2120">
    <property type="taxonomic scope" value="Bacteria"/>
</dbReference>
<proteinExistence type="predicted"/>
<dbReference type="PANTHER" id="PTHR12993">
    <property type="entry name" value="N-ACETYLGLUCOSAMINYL-PHOSPHATIDYLINOSITOL DE-N-ACETYLASE-RELATED"/>
    <property type="match status" value="1"/>
</dbReference>
<gene>
    <name evidence="2" type="ordered locus">Acid_1929</name>
</gene>
<dbReference type="InterPro" id="IPR003737">
    <property type="entry name" value="GlcNAc_PI_deacetylase-related"/>
</dbReference>
<name>Q026Z4_SOLUE</name>
<dbReference type="InterPro" id="IPR029062">
    <property type="entry name" value="Class_I_gatase-like"/>
</dbReference>
<feature type="signal peptide" evidence="1">
    <location>
        <begin position="1"/>
        <end position="17"/>
    </location>
</feature>
<dbReference type="InterPro" id="IPR024078">
    <property type="entry name" value="LmbE-like_dom_sf"/>
</dbReference>
<dbReference type="InParanoid" id="Q026Z4"/>
<accession>Q026Z4</accession>
<dbReference type="SUPFAM" id="SSF52317">
    <property type="entry name" value="Class I glutamine amidotransferase-like"/>
    <property type="match status" value="1"/>
</dbReference>
<dbReference type="GO" id="GO:0016811">
    <property type="term" value="F:hydrolase activity, acting on carbon-nitrogen (but not peptide) bonds, in linear amides"/>
    <property type="evidence" value="ECO:0007669"/>
    <property type="project" value="TreeGrafter"/>
</dbReference>
<reference evidence="2" key="1">
    <citation type="submission" date="2006-10" db="EMBL/GenBank/DDBJ databases">
        <title>Complete sequence of Solibacter usitatus Ellin6076.</title>
        <authorList>
            <consortium name="US DOE Joint Genome Institute"/>
            <person name="Copeland A."/>
            <person name="Lucas S."/>
            <person name="Lapidus A."/>
            <person name="Barry K."/>
            <person name="Detter J.C."/>
            <person name="Glavina del Rio T."/>
            <person name="Hammon N."/>
            <person name="Israni S."/>
            <person name="Dalin E."/>
            <person name="Tice H."/>
            <person name="Pitluck S."/>
            <person name="Thompson L.S."/>
            <person name="Brettin T."/>
            <person name="Bruce D."/>
            <person name="Han C."/>
            <person name="Tapia R."/>
            <person name="Gilna P."/>
            <person name="Schmutz J."/>
            <person name="Larimer F."/>
            <person name="Land M."/>
            <person name="Hauser L."/>
            <person name="Kyrpides N."/>
            <person name="Mikhailova N."/>
            <person name="Janssen P.H."/>
            <person name="Kuske C.R."/>
            <person name="Richardson P."/>
        </authorList>
    </citation>
    <scope>NUCLEOTIDE SEQUENCE</scope>
    <source>
        <strain evidence="2">Ellin6076</strain>
    </source>
</reference>
<dbReference type="KEGG" id="sus:Acid_1929"/>
<protein>
    <submittedName>
        <fullName evidence="2">LmbE family protein</fullName>
    </submittedName>
</protein>